<dbReference type="EMBL" id="CAUJNA010000191">
    <property type="protein sequence ID" value="CAJ1373366.1"/>
    <property type="molecule type" value="Genomic_DNA"/>
</dbReference>
<feature type="compositionally biased region" description="Basic and acidic residues" evidence="1">
    <location>
        <begin position="268"/>
        <end position="280"/>
    </location>
</feature>
<feature type="compositionally biased region" description="Basic and acidic residues" evidence="1">
    <location>
        <begin position="165"/>
        <end position="177"/>
    </location>
</feature>
<proteinExistence type="predicted"/>
<feature type="compositionally biased region" description="Basic and acidic residues" evidence="1">
    <location>
        <begin position="212"/>
        <end position="239"/>
    </location>
</feature>
<gene>
    <name evidence="2" type="ORF">EVOR1521_LOCUS3200</name>
</gene>
<comment type="caution">
    <text evidence="2">The sequence shown here is derived from an EMBL/GenBank/DDBJ whole genome shotgun (WGS) entry which is preliminary data.</text>
</comment>
<feature type="compositionally biased region" description="Basic and acidic residues" evidence="1">
    <location>
        <begin position="443"/>
        <end position="464"/>
    </location>
</feature>
<accession>A0AA36MIX8</accession>
<feature type="compositionally biased region" description="Basic residues" evidence="1">
    <location>
        <begin position="281"/>
        <end position="290"/>
    </location>
</feature>
<name>A0AA36MIX8_9DINO</name>
<evidence type="ECO:0000313" key="2">
    <source>
        <dbReference type="EMBL" id="CAJ1373366.1"/>
    </source>
</evidence>
<feature type="compositionally biased region" description="Low complexity" evidence="1">
    <location>
        <begin position="106"/>
        <end position="118"/>
    </location>
</feature>
<feature type="region of interest" description="Disordered" evidence="1">
    <location>
        <begin position="210"/>
        <end position="333"/>
    </location>
</feature>
<sequence length="510" mass="56592">MTGGYADRPRSSSTPKPKVSSRKERPDTKPMKFEKDGGRCGNPAEDGWRPGKRMNITAQDTGRIQNKTIVSVESPDWMKSFFENNRGYFEKQGIAQKLKKADKAEGASAAGVGSAGRAQGKKTGANMTCDETGMSLCQNVPSASSPDWMHSARKKTDQDYFTPRRVGERAGKERHTAEASPLKSPSQVQHLVVSDHVPDWMRSTAAFQALEKGSRPRSADDLGRAAGVDSHRVWDESARNKAGNLVHPTTGRVTYKSQQSPDFPLDSGLEHRANFEDTMRKRPHSARGHVGRYAGDRSKDRSAKKAPVLDQDTGKVANNSIVSPESPQWFKEPFENNRNFFESKGVAQKLKTMTNEEHKDKEKFVAGRKIPQRQRQNFKQIKNEEGKIQNLSIVSVGAPQWMKSPFESNRPYFESHGIAQARKAATEESTMRRSNSAPPKSRGSREETEKKEAKGVPSHAAERSARRKSSGTSSSISGTSRRTSSTGGYSRCHRELPRQTSLTSMTDQHC</sequence>
<dbReference type="AlphaFoldDB" id="A0AA36MIX8"/>
<feature type="compositionally biased region" description="Low complexity" evidence="1">
    <location>
        <begin position="470"/>
        <end position="490"/>
    </location>
</feature>
<feature type="region of interest" description="Disordered" evidence="1">
    <location>
        <begin position="1"/>
        <end position="54"/>
    </location>
</feature>
<feature type="region of interest" description="Disordered" evidence="1">
    <location>
        <begin position="402"/>
        <end position="510"/>
    </location>
</feature>
<protein>
    <submittedName>
        <fullName evidence="2">Uncharacterized protein</fullName>
    </submittedName>
</protein>
<organism evidence="2 3">
    <name type="scientific">Effrenium voratum</name>
    <dbReference type="NCBI Taxonomy" id="2562239"/>
    <lineage>
        <taxon>Eukaryota</taxon>
        <taxon>Sar</taxon>
        <taxon>Alveolata</taxon>
        <taxon>Dinophyceae</taxon>
        <taxon>Suessiales</taxon>
        <taxon>Symbiodiniaceae</taxon>
        <taxon>Effrenium</taxon>
    </lineage>
</organism>
<reference evidence="2" key="1">
    <citation type="submission" date="2023-08" db="EMBL/GenBank/DDBJ databases">
        <authorList>
            <person name="Chen Y."/>
            <person name="Shah S."/>
            <person name="Dougan E. K."/>
            <person name="Thang M."/>
            <person name="Chan C."/>
        </authorList>
    </citation>
    <scope>NUCLEOTIDE SEQUENCE</scope>
</reference>
<keyword evidence="3" id="KW-1185">Reference proteome</keyword>
<feature type="region of interest" description="Disordered" evidence="1">
    <location>
        <begin position="138"/>
        <end position="189"/>
    </location>
</feature>
<feature type="compositionally biased region" description="Polar residues" evidence="1">
    <location>
        <begin position="251"/>
        <end position="261"/>
    </location>
</feature>
<feature type="compositionally biased region" description="Polar residues" evidence="1">
    <location>
        <begin position="316"/>
        <end position="326"/>
    </location>
</feature>
<evidence type="ECO:0000256" key="1">
    <source>
        <dbReference type="SAM" id="MobiDB-lite"/>
    </source>
</evidence>
<feature type="region of interest" description="Disordered" evidence="1">
    <location>
        <begin position="104"/>
        <end position="126"/>
    </location>
</feature>
<feature type="compositionally biased region" description="Basic and acidic residues" evidence="1">
    <location>
        <begin position="21"/>
        <end position="38"/>
    </location>
</feature>
<dbReference type="Proteomes" id="UP001178507">
    <property type="component" value="Unassembled WGS sequence"/>
</dbReference>
<evidence type="ECO:0000313" key="3">
    <source>
        <dbReference type="Proteomes" id="UP001178507"/>
    </source>
</evidence>
<feature type="compositionally biased region" description="Basic and acidic residues" evidence="1">
    <location>
        <begin position="294"/>
        <end position="303"/>
    </location>
</feature>
<feature type="compositionally biased region" description="Polar residues" evidence="1">
    <location>
        <begin position="498"/>
        <end position="510"/>
    </location>
</feature>